<dbReference type="Gene3D" id="1.10.357.140">
    <property type="entry name" value="UbiA prenyltransferase"/>
    <property type="match status" value="1"/>
</dbReference>
<keyword evidence="6" id="KW-0328">Glycosyltransferase</keyword>
<evidence type="ECO:0000256" key="1">
    <source>
        <dbReference type="ARBA" id="ARBA00004141"/>
    </source>
</evidence>
<evidence type="ECO:0000256" key="3">
    <source>
        <dbReference type="ARBA" id="ARBA00022989"/>
    </source>
</evidence>
<dbReference type="NCBIfam" id="NF008978">
    <property type="entry name" value="PRK12324.1-4"/>
    <property type="match status" value="1"/>
</dbReference>
<dbReference type="EMBL" id="BSUL01000001">
    <property type="protein sequence ID" value="GMA28016.1"/>
    <property type="molecule type" value="Genomic_DNA"/>
</dbReference>
<dbReference type="Proteomes" id="UP001157160">
    <property type="component" value="Unassembled WGS sequence"/>
</dbReference>
<evidence type="ECO:0000313" key="6">
    <source>
        <dbReference type="EMBL" id="GMA28016.1"/>
    </source>
</evidence>
<protein>
    <submittedName>
        <fullName evidence="6">Decaprenyl-phosphate phosphoribosyltransferase</fullName>
    </submittedName>
</protein>
<keyword evidence="3 5" id="KW-1133">Transmembrane helix</keyword>
<comment type="caution">
    <text evidence="6">The sequence shown here is derived from an EMBL/GenBank/DDBJ whole genome shotgun (WGS) entry which is preliminary data.</text>
</comment>
<feature type="transmembrane region" description="Helical" evidence="5">
    <location>
        <begin position="33"/>
        <end position="56"/>
    </location>
</feature>
<dbReference type="CDD" id="cd13963">
    <property type="entry name" value="PT_UbiA_2"/>
    <property type="match status" value="1"/>
</dbReference>
<dbReference type="InterPro" id="IPR000537">
    <property type="entry name" value="UbiA_prenyltransferase"/>
</dbReference>
<keyword evidence="2 5" id="KW-0812">Transmembrane</keyword>
<accession>A0AA37UH98</accession>
<gene>
    <name evidence="6" type="ORF">GCM10025874_12690</name>
</gene>
<feature type="transmembrane region" description="Helical" evidence="5">
    <location>
        <begin position="199"/>
        <end position="219"/>
    </location>
</feature>
<keyword evidence="6" id="KW-0808">Transferase</keyword>
<feature type="transmembrane region" description="Helical" evidence="5">
    <location>
        <begin position="268"/>
        <end position="286"/>
    </location>
</feature>
<evidence type="ECO:0000256" key="5">
    <source>
        <dbReference type="SAM" id="Phobius"/>
    </source>
</evidence>
<dbReference type="GO" id="GO:0016020">
    <property type="term" value="C:membrane"/>
    <property type="evidence" value="ECO:0007669"/>
    <property type="project" value="UniProtKB-SubCell"/>
</dbReference>
<evidence type="ECO:0000256" key="4">
    <source>
        <dbReference type="ARBA" id="ARBA00023136"/>
    </source>
</evidence>
<dbReference type="InterPro" id="IPR044878">
    <property type="entry name" value="UbiA_sf"/>
</dbReference>
<feature type="transmembrane region" description="Helical" evidence="5">
    <location>
        <begin position="106"/>
        <end position="125"/>
    </location>
</feature>
<keyword evidence="7" id="KW-1185">Reference proteome</keyword>
<dbReference type="GO" id="GO:0016765">
    <property type="term" value="F:transferase activity, transferring alkyl or aryl (other than methyl) groups"/>
    <property type="evidence" value="ECO:0007669"/>
    <property type="project" value="InterPro"/>
</dbReference>
<feature type="transmembrane region" description="Helical" evidence="5">
    <location>
        <begin position="77"/>
        <end position="100"/>
    </location>
</feature>
<dbReference type="Pfam" id="PF01040">
    <property type="entry name" value="UbiA"/>
    <property type="match status" value="1"/>
</dbReference>
<name>A0AA37UH98_9MICO</name>
<sequence length="287" mass="30789">MIGGIIATARPRQWIKNLLVLAAPLASGDLSDVGALLAVGVAFVAFCLCASSIYLLNDSLDIEADRAHPKKRFRPIAAGEVPIAAAWASFVVLLVAGVALGFVVNVLLGLVLLVYCVVQIAYCFWLKHIAVLDIAVVSSGFLLRAVAGGAAAGIALSQWFLLVAIFGSLLMVAGKRYGEIVSDHEAAATRRSLKHYTPSYLRFIWQSAAAIVVIVYSLWTFEGEVAAGGDQRLAITIVPFVLAIFRYCQHIDSGDAEAPEEIAAHDRLLQVLAAVWLIVLFLCLYLP</sequence>
<dbReference type="AlphaFoldDB" id="A0AA37UH98"/>
<organism evidence="6 7">
    <name type="scientific">Arenivirga flava</name>
    <dbReference type="NCBI Taxonomy" id="1930060"/>
    <lineage>
        <taxon>Bacteria</taxon>
        <taxon>Bacillati</taxon>
        <taxon>Actinomycetota</taxon>
        <taxon>Actinomycetes</taxon>
        <taxon>Micrococcales</taxon>
        <taxon>Microbacteriaceae</taxon>
        <taxon>Arenivirga</taxon>
    </lineage>
</organism>
<proteinExistence type="predicted"/>
<comment type="subcellular location">
    <subcellularLocation>
        <location evidence="1">Membrane</location>
        <topology evidence="1">Multi-pass membrane protein</topology>
    </subcellularLocation>
</comment>
<keyword evidence="4 5" id="KW-0472">Membrane</keyword>
<reference evidence="6 7" key="1">
    <citation type="journal article" date="2014" name="Int. J. Syst. Evol. Microbiol.">
        <title>Complete genome sequence of Corynebacterium casei LMG S-19264T (=DSM 44701T), isolated from a smear-ripened cheese.</title>
        <authorList>
            <consortium name="US DOE Joint Genome Institute (JGI-PGF)"/>
            <person name="Walter F."/>
            <person name="Albersmeier A."/>
            <person name="Kalinowski J."/>
            <person name="Ruckert C."/>
        </authorList>
    </citation>
    <scope>NUCLEOTIDE SEQUENCE [LARGE SCALE GENOMIC DNA]</scope>
    <source>
        <strain evidence="6 7">NBRC 112289</strain>
    </source>
</reference>
<evidence type="ECO:0000256" key="2">
    <source>
        <dbReference type="ARBA" id="ARBA00022692"/>
    </source>
</evidence>
<evidence type="ECO:0000313" key="7">
    <source>
        <dbReference type="Proteomes" id="UP001157160"/>
    </source>
</evidence>
<dbReference type="GO" id="GO:0016757">
    <property type="term" value="F:glycosyltransferase activity"/>
    <property type="evidence" value="ECO:0007669"/>
    <property type="project" value="UniProtKB-KW"/>
</dbReference>